<evidence type="ECO:0000313" key="3">
    <source>
        <dbReference type="Proteomes" id="UP000694865"/>
    </source>
</evidence>
<proteinExistence type="predicted"/>
<dbReference type="PROSITE" id="PS50011">
    <property type="entry name" value="PROTEIN_KINASE_DOM"/>
    <property type="match status" value="1"/>
</dbReference>
<evidence type="ECO:0000259" key="2">
    <source>
        <dbReference type="PROSITE" id="PS50011"/>
    </source>
</evidence>
<dbReference type="InterPro" id="IPR011009">
    <property type="entry name" value="Kinase-like_dom_sf"/>
</dbReference>
<evidence type="ECO:0000313" key="4">
    <source>
        <dbReference type="RefSeq" id="XP_006820954.1"/>
    </source>
</evidence>
<organism evidence="3 4">
    <name type="scientific">Saccoglossus kowalevskii</name>
    <name type="common">Acorn worm</name>
    <dbReference type="NCBI Taxonomy" id="10224"/>
    <lineage>
        <taxon>Eukaryota</taxon>
        <taxon>Metazoa</taxon>
        <taxon>Hemichordata</taxon>
        <taxon>Enteropneusta</taxon>
        <taxon>Harrimaniidae</taxon>
        <taxon>Saccoglossus</taxon>
    </lineage>
</organism>
<dbReference type="PRINTS" id="PR00109">
    <property type="entry name" value="TYRKINASE"/>
</dbReference>
<dbReference type="InterPro" id="IPR050122">
    <property type="entry name" value="RTK"/>
</dbReference>
<dbReference type="Gene3D" id="3.30.200.20">
    <property type="entry name" value="Phosphorylase Kinase, domain 1"/>
    <property type="match status" value="1"/>
</dbReference>
<feature type="domain" description="Protein kinase" evidence="2">
    <location>
        <begin position="1"/>
        <end position="236"/>
    </location>
</feature>
<dbReference type="RefSeq" id="XP_006820954.1">
    <property type="nucleotide sequence ID" value="XM_006820891.1"/>
</dbReference>
<feature type="compositionally biased region" description="Low complexity" evidence="1">
    <location>
        <begin position="267"/>
        <end position="283"/>
    </location>
</feature>
<dbReference type="GeneID" id="100369678"/>
<feature type="region of interest" description="Disordered" evidence="1">
    <location>
        <begin position="261"/>
        <end position="291"/>
    </location>
</feature>
<sequence>MEVAIKTLHEGSSIKDSIPFLREGVFMKDFKHKNVLRLIGVCLHQKECPLVILPYMKNGNLLGYIRNPEKEPTVRDLITFGLQAAEGMKYLSSLKFVHRDLAARNCMLDDELNVMVADFGLSRDIYEQEYYSAKDKHTKLPVRWMSLESLERNIYNTKTDVWSFGVVIWELMTRGVTPYPSVDNWDIAKYLRKGKRLMKPQYCSDELYDIMLDCWSIEPEKRPTFSDLVYQLKKLLASFGNSKFLDQEAVYVNVPRSDSYTKATRGTPSTLTPSTPSLSSPELPEAKYMNT</sequence>
<dbReference type="Pfam" id="PF07714">
    <property type="entry name" value="PK_Tyr_Ser-Thr"/>
    <property type="match status" value="1"/>
</dbReference>
<dbReference type="PANTHER" id="PTHR24416">
    <property type="entry name" value="TYROSINE-PROTEIN KINASE RECEPTOR"/>
    <property type="match status" value="1"/>
</dbReference>
<dbReference type="Gene3D" id="1.10.510.10">
    <property type="entry name" value="Transferase(Phosphotransferase) domain 1"/>
    <property type="match status" value="1"/>
</dbReference>
<dbReference type="PANTHER" id="PTHR24416:SF564">
    <property type="entry name" value="MACROPHAGE-STIMULATING PROTEIN RECEPTOR"/>
    <property type="match status" value="1"/>
</dbReference>
<dbReference type="InterPro" id="IPR008266">
    <property type="entry name" value="Tyr_kinase_AS"/>
</dbReference>
<dbReference type="SUPFAM" id="SSF56112">
    <property type="entry name" value="Protein kinase-like (PK-like)"/>
    <property type="match status" value="1"/>
</dbReference>
<evidence type="ECO:0000256" key="1">
    <source>
        <dbReference type="SAM" id="MobiDB-lite"/>
    </source>
</evidence>
<dbReference type="SMART" id="SM00219">
    <property type="entry name" value="TyrKc"/>
    <property type="match status" value="1"/>
</dbReference>
<dbReference type="InterPro" id="IPR001245">
    <property type="entry name" value="Ser-Thr/Tyr_kinase_cat_dom"/>
</dbReference>
<dbReference type="InterPro" id="IPR000719">
    <property type="entry name" value="Prot_kinase_dom"/>
</dbReference>
<dbReference type="PIRSF" id="PIRSF000654">
    <property type="entry name" value="Integrin-linked_kinase"/>
    <property type="match status" value="1"/>
</dbReference>
<protein>
    <submittedName>
        <fullName evidence="4">Hepatocyte growth factor receptor-like</fullName>
    </submittedName>
</protein>
<keyword evidence="3" id="KW-1185">Reference proteome</keyword>
<reference evidence="4" key="1">
    <citation type="submission" date="2025-08" db="UniProtKB">
        <authorList>
            <consortium name="RefSeq"/>
        </authorList>
    </citation>
    <scope>IDENTIFICATION</scope>
    <source>
        <tissue evidence="4">Testes</tissue>
    </source>
</reference>
<accession>A0ABM0MLR3</accession>
<name>A0ABM0MLR3_SACKO</name>
<dbReference type="InterPro" id="IPR020635">
    <property type="entry name" value="Tyr_kinase_cat_dom"/>
</dbReference>
<dbReference type="PROSITE" id="PS00109">
    <property type="entry name" value="PROTEIN_KINASE_TYR"/>
    <property type="match status" value="1"/>
</dbReference>
<gene>
    <name evidence="4" type="primary">LOC100369678</name>
</gene>
<dbReference type="Proteomes" id="UP000694865">
    <property type="component" value="Unplaced"/>
</dbReference>